<name>A0ABQ7FYL1_DUNSA</name>
<dbReference type="PANTHER" id="PTHR22838">
    <property type="entry name" value="WD REPEAT PROTEIN 26-RELATED"/>
    <property type="match status" value="1"/>
</dbReference>
<reference evidence="5" key="1">
    <citation type="submission" date="2017-08" db="EMBL/GenBank/DDBJ databases">
        <authorList>
            <person name="Polle J.E."/>
            <person name="Barry K."/>
            <person name="Cushman J."/>
            <person name="Schmutz J."/>
            <person name="Tran D."/>
            <person name="Hathwaick L.T."/>
            <person name="Yim W.C."/>
            <person name="Jenkins J."/>
            <person name="Mckie-Krisberg Z.M."/>
            <person name="Prochnik S."/>
            <person name="Lindquist E."/>
            <person name="Dockter R.B."/>
            <person name="Adam C."/>
            <person name="Molina H."/>
            <person name="Bunkerborg J."/>
            <person name="Jin E."/>
            <person name="Buchheim M."/>
            <person name="Magnuson J."/>
        </authorList>
    </citation>
    <scope>NUCLEOTIDE SEQUENCE</scope>
    <source>
        <strain evidence="5">CCAP 19/18</strain>
    </source>
</reference>
<sequence length="507" mass="55345">MSRIQEALQAPGVMLPDARLEVLLEQALTAQVNRCPFHNGMPETSLSLLTDYQAGAESLPSKCVQVLDAHSDEVWHVVFSHSGTMLASASKDKTVILWSVRPHTPSSSRPAGHNQHPPSFRASPPSAMAPPSSSSIPSTSQPLLPPFSLTPPTHGFTTSSTFTHAPIPPPPLPTSTVSTGPTPLWTLRPPHSAQQQQQQQQQQRQSSSSSDVFVPVLQAEGVLRGHDQPVAFVTWSPDDQLLLTVSDEVVRLWQVSTGRLLHTFTHHREAVSCCAWMPDSKSFLSGSVDKTIIMSDVKGHELQRWKRPYRVQDMAVTHNGALLIVACSDKQIHILRLSDGREVTLQEEVPITSISLSPDSSFLLTALQSHVLRLWHLGELAVSCAPQALGKLQDRSTEDPMDTMVPSSSVAEYHVSGSLLGQPGRYVLRSAFGGAHSSFVVHGSEDCLVYLWHRDSSELLLQLEGHSATVNACSWNPTNPHLLVSASDDRTIRVWMSEASLSSSGHR</sequence>
<dbReference type="InterPro" id="IPR001680">
    <property type="entry name" value="WD40_rpt"/>
</dbReference>
<dbReference type="PROSITE" id="PS50294">
    <property type="entry name" value="WD_REPEATS_REGION"/>
    <property type="match status" value="3"/>
</dbReference>
<feature type="compositionally biased region" description="Low complexity" evidence="4">
    <location>
        <begin position="117"/>
        <end position="142"/>
    </location>
</feature>
<dbReference type="Proteomes" id="UP000815325">
    <property type="component" value="Unassembled WGS sequence"/>
</dbReference>
<dbReference type="EMBL" id="MU070504">
    <property type="protein sequence ID" value="KAF5827438.1"/>
    <property type="molecule type" value="Genomic_DNA"/>
</dbReference>
<feature type="repeat" description="WD" evidence="3">
    <location>
        <begin position="67"/>
        <end position="108"/>
    </location>
</feature>
<protein>
    <submittedName>
        <fullName evidence="5">WD40-repeat-containing domain protein</fullName>
    </submittedName>
</protein>
<dbReference type="InterPro" id="IPR036322">
    <property type="entry name" value="WD40_repeat_dom_sf"/>
</dbReference>
<feature type="compositionally biased region" description="Low complexity" evidence="4">
    <location>
        <begin position="174"/>
        <end position="183"/>
    </location>
</feature>
<dbReference type="SUPFAM" id="SSF50978">
    <property type="entry name" value="WD40 repeat-like"/>
    <property type="match status" value="1"/>
</dbReference>
<gene>
    <name evidence="5" type="ORF">DUNSADRAFT_643</name>
</gene>
<evidence type="ECO:0000256" key="3">
    <source>
        <dbReference type="PROSITE-ProRule" id="PRU00221"/>
    </source>
</evidence>
<feature type="compositionally biased region" description="Low complexity" evidence="4">
    <location>
        <begin position="194"/>
        <end position="210"/>
    </location>
</feature>
<keyword evidence="2" id="KW-0677">Repeat</keyword>
<dbReference type="PROSITE" id="PS50082">
    <property type="entry name" value="WD_REPEATS_2"/>
    <property type="match status" value="4"/>
</dbReference>
<accession>A0ABQ7FYL1</accession>
<feature type="region of interest" description="Disordered" evidence="4">
    <location>
        <begin position="102"/>
        <end position="211"/>
    </location>
</feature>
<keyword evidence="6" id="KW-1185">Reference proteome</keyword>
<dbReference type="Pfam" id="PF00400">
    <property type="entry name" value="WD40"/>
    <property type="match status" value="5"/>
</dbReference>
<evidence type="ECO:0000313" key="6">
    <source>
        <dbReference type="Proteomes" id="UP000815325"/>
    </source>
</evidence>
<keyword evidence="1 3" id="KW-0853">WD repeat</keyword>
<comment type="caution">
    <text evidence="5">The sequence shown here is derived from an EMBL/GenBank/DDBJ whole genome shotgun (WGS) entry which is preliminary data.</text>
</comment>
<organism evidence="5 6">
    <name type="scientific">Dunaliella salina</name>
    <name type="common">Green alga</name>
    <name type="synonym">Protococcus salinus</name>
    <dbReference type="NCBI Taxonomy" id="3046"/>
    <lineage>
        <taxon>Eukaryota</taxon>
        <taxon>Viridiplantae</taxon>
        <taxon>Chlorophyta</taxon>
        <taxon>core chlorophytes</taxon>
        <taxon>Chlorophyceae</taxon>
        <taxon>CS clade</taxon>
        <taxon>Chlamydomonadales</taxon>
        <taxon>Dunaliellaceae</taxon>
        <taxon>Dunaliella</taxon>
    </lineage>
</organism>
<evidence type="ECO:0000256" key="2">
    <source>
        <dbReference type="ARBA" id="ARBA00022737"/>
    </source>
</evidence>
<feature type="repeat" description="WD" evidence="3">
    <location>
        <begin position="463"/>
        <end position="495"/>
    </location>
</feature>
<dbReference type="InterPro" id="IPR051350">
    <property type="entry name" value="WD_repeat-ST_regulator"/>
</dbReference>
<feature type="compositionally biased region" description="Low complexity" evidence="4">
    <location>
        <begin position="150"/>
        <end position="165"/>
    </location>
</feature>
<feature type="repeat" description="WD" evidence="3">
    <location>
        <begin position="264"/>
        <end position="298"/>
    </location>
</feature>
<dbReference type="Gene3D" id="2.130.10.10">
    <property type="entry name" value="YVTN repeat-like/Quinoprotein amine dehydrogenase"/>
    <property type="match status" value="3"/>
</dbReference>
<dbReference type="SMART" id="SM00320">
    <property type="entry name" value="WD40"/>
    <property type="match status" value="7"/>
</dbReference>
<proteinExistence type="predicted"/>
<feature type="repeat" description="WD" evidence="3">
    <location>
        <begin position="223"/>
        <end position="263"/>
    </location>
</feature>
<evidence type="ECO:0000256" key="1">
    <source>
        <dbReference type="ARBA" id="ARBA00022574"/>
    </source>
</evidence>
<evidence type="ECO:0000313" key="5">
    <source>
        <dbReference type="EMBL" id="KAF5827438.1"/>
    </source>
</evidence>
<dbReference type="InterPro" id="IPR015943">
    <property type="entry name" value="WD40/YVTN_repeat-like_dom_sf"/>
</dbReference>
<evidence type="ECO:0000256" key="4">
    <source>
        <dbReference type="SAM" id="MobiDB-lite"/>
    </source>
</evidence>
<dbReference type="PANTHER" id="PTHR22838:SF0">
    <property type="entry name" value="WD REPEAT-CONTAINING PROTEIN 26"/>
    <property type="match status" value="1"/>
</dbReference>